<feature type="non-terminal residue" evidence="1">
    <location>
        <position position="65"/>
    </location>
</feature>
<dbReference type="EMBL" id="KZ293664">
    <property type="protein sequence ID" value="PBK90691.1"/>
    <property type="molecule type" value="Genomic_DNA"/>
</dbReference>
<sequence>MTEYFEVCEGETVDKQGGISTTTNIGTADEKGYDGFFELRVVPAVLAHAYFGKVQRRRDLTNFGA</sequence>
<organism evidence="1 2">
    <name type="scientific">Armillaria gallica</name>
    <name type="common">Bulbous honey fungus</name>
    <name type="synonym">Armillaria bulbosa</name>
    <dbReference type="NCBI Taxonomy" id="47427"/>
    <lineage>
        <taxon>Eukaryota</taxon>
        <taxon>Fungi</taxon>
        <taxon>Dikarya</taxon>
        <taxon>Basidiomycota</taxon>
        <taxon>Agaricomycotina</taxon>
        <taxon>Agaricomycetes</taxon>
        <taxon>Agaricomycetidae</taxon>
        <taxon>Agaricales</taxon>
        <taxon>Marasmiineae</taxon>
        <taxon>Physalacriaceae</taxon>
        <taxon>Armillaria</taxon>
    </lineage>
</organism>
<gene>
    <name evidence="1" type="ORF">ARMGADRAFT_1014375</name>
</gene>
<evidence type="ECO:0000313" key="1">
    <source>
        <dbReference type="EMBL" id="PBK90691.1"/>
    </source>
</evidence>
<accession>A0A2H3D606</accession>
<dbReference type="Proteomes" id="UP000217790">
    <property type="component" value="Unassembled WGS sequence"/>
</dbReference>
<proteinExistence type="predicted"/>
<protein>
    <submittedName>
        <fullName evidence="1">Uncharacterized protein</fullName>
    </submittedName>
</protein>
<name>A0A2H3D606_ARMGA</name>
<evidence type="ECO:0000313" key="2">
    <source>
        <dbReference type="Proteomes" id="UP000217790"/>
    </source>
</evidence>
<keyword evidence="2" id="KW-1185">Reference proteome</keyword>
<dbReference type="InParanoid" id="A0A2H3D606"/>
<reference evidence="2" key="1">
    <citation type="journal article" date="2017" name="Nat. Ecol. Evol.">
        <title>Genome expansion and lineage-specific genetic innovations in the forest pathogenic fungi Armillaria.</title>
        <authorList>
            <person name="Sipos G."/>
            <person name="Prasanna A.N."/>
            <person name="Walter M.C."/>
            <person name="O'Connor E."/>
            <person name="Balint B."/>
            <person name="Krizsan K."/>
            <person name="Kiss B."/>
            <person name="Hess J."/>
            <person name="Varga T."/>
            <person name="Slot J."/>
            <person name="Riley R."/>
            <person name="Boka B."/>
            <person name="Rigling D."/>
            <person name="Barry K."/>
            <person name="Lee J."/>
            <person name="Mihaltcheva S."/>
            <person name="LaButti K."/>
            <person name="Lipzen A."/>
            <person name="Waldron R."/>
            <person name="Moloney N.M."/>
            <person name="Sperisen C."/>
            <person name="Kredics L."/>
            <person name="Vagvoelgyi C."/>
            <person name="Patrignani A."/>
            <person name="Fitzpatrick D."/>
            <person name="Nagy I."/>
            <person name="Doyle S."/>
            <person name="Anderson J.B."/>
            <person name="Grigoriev I.V."/>
            <person name="Gueldener U."/>
            <person name="Muensterkoetter M."/>
            <person name="Nagy L.G."/>
        </authorList>
    </citation>
    <scope>NUCLEOTIDE SEQUENCE [LARGE SCALE GENOMIC DNA]</scope>
    <source>
        <strain evidence="2">Ar21-2</strain>
    </source>
</reference>
<dbReference type="AlphaFoldDB" id="A0A2H3D606"/>